<name>A0ABR7F7V2_9FIRM</name>
<evidence type="ECO:0000313" key="3">
    <source>
        <dbReference type="EMBL" id="MBC5668835.1"/>
    </source>
</evidence>
<proteinExistence type="predicted"/>
<dbReference type="EMBL" id="JACOOZ010000010">
    <property type="protein sequence ID" value="MBC5668835.1"/>
    <property type="molecule type" value="Genomic_DNA"/>
</dbReference>
<organism evidence="3 4">
    <name type="scientific">Eubacterium segne</name>
    <dbReference type="NCBI Taxonomy" id="2763045"/>
    <lineage>
        <taxon>Bacteria</taxon>
        <taxon>Bacillati</taxon>
        <taxon>Bacillota</taxon>
        <taxon>Clostridia</taxon>
        <taxon>Eubacteriales</taxon>
        <taxon>Eubacteriaceae</taxon>
        <taxon>Eubacterium</taxon>
    </lineage>
</organism>
<comment type="caution">
    <text evidence="3">The sequence shown here is derived from an EMBL/GenBank/DDBJ whole genome shotgun (WGS) entry which is preliminary data.</text>
</comment>
<dbReference type="InterPro" id="IPR041131">
    <property type="entry name" value="MuF_C"/>
</dbReference>
<evidence type="ECO:0000259" key="2">
    <source>
        <dbReference type="Pfam" id="PF18838"/>
    </source>
</evidence>
<dbReference type="Proteomes" id="UP000597877">
    <property type="component" value="Unassembled WGS sequence"/>
</dbReference>
<accession>A0ABR7F7V2</accession>
<feature type="domain" description="Large polyvalent protein associated" evidence="2">
    <location>
        <begin position="753"/>
        <end position="809"/>
    </location>
</feature>
<evidence type="ECO:0000313" key="4">
    <source>
        <dbReference type="Proteomes" id="UP000597877"/>
    </source>
</evidence>
<gene>
    <name evidence="3" type="ORF">H8S00_12745</name>
</gene>
<dbReference type="InterPro" id="IPR040696">
    <property type="entry name" value="LPD23"/>
</dbReference>
<dbReference type="Pfam" id="PF18838">
    <property type="entry name" value="LPD23"/>
    <property type="match status" value="1"/>
</dbReference>
<keyword evidence="4" id="KW-1185">Reference proteome</keyword>
<reference evidence="3 4" key="1">
    <citation type="submission" date="2020-08" db="EMBL/GenBank/DDBJ databases">
        <title>Genome public.</title>
        <authorList>
            <person name="Liu C."/>
            <person name="Sun Q."/>
        </authorList>
    </citation>
    <scope>NUCLEOTIDE SEQUENCE [LARGE SCALE GENOMIC DNA]</scope>
    <source>
        <strain evidence="3 4">BX4</strain>
    </source>
</reference>
<evidence type="ECO:0008006" key="5">
    <source>
        <dbReference type="Google" id="ProtNLM"/>
    </source>
</evidence>
<feature type="domain" description="Phage MuF C-terminal" evidence="1">
    <location>
        <begin position="561"/>
        <end position="663"/>
    </location>
</feature>
<dbReference type="RefSeq" id="WP_118595016.1">
    <property type="nucleotide sequence ID" value="NZ_JACOOZ010000010.1"/>
</dbReference>
<dbReference type="Pfam" id="PF18819">
    <property type="entry name" value="MuF_C"/>
    <property type="match status" value="1"/>
</dbReference>
<evidence type="ECO:0000259" key="1">
    <source>
        <dbReference type="Pfam" id="PF18819"/>
    </source>
</evidence>
<sequence>MIKLRIDINAGKISETEGHNIMILTLSHELTHYAENFVHKEYADLQEFVFDVLSKNTGKDIKELIAEETEHQRRQNREHGTNIEVTESRAKSELVARGCELVLTDAETIRELAERNRGLFGKIKAKIIEFTDSIINACKEILGKDGNIKNDVISKEAMQMKEYAEKLRTLWNEAVGAAGESNAVKSEKNSVSGGVREMIRYDSDNNPFVEIDKDIFKGVTNKKERIKLVKEAIRDSFSTGIEIDEGNVWSSGKTRKEFTDSKYSNWLKRKHKIIYTRKLRMAGNADEIVKSVKKYSYETPLHPRKDNLIGFYRGDTKIRIGKFDYTADVILALDSSNKMYFYDIINIENTKIEEPTEPGSQMNENNKRLVNSSINSISRNSENDNNILKQDRNTDVIKKAANKLGVSERFLESNLEGRSRESAVQYLRYNNQVKNSFISEKELEVIPVLKEPTSSYGMSDNIKEFVRDNNISYKTLSENSRLREEYAKLIEYSKDGLGKKFLERRAQDKAQDYKKEIDEWYNNTTKEQRLKSLGRFLIERTSDVLKSINVKDYNIYFGKSKIQKILNKHQDMDIEFIKQVPEILEKPIIIMDSVTRSDSLVILGNLISKEGEPVIVSLLVDPKNKSGIIQDFGIITSAYGKNLNNLQKLINNSNIRYIEPDKKRTNKWLSVLRLQLPSSTTKYGSVNKITNAYQNVNDFAFMDKKGALVVANAKNNPDQTSVNAPLKDSFNESIFQNSEKGNDILKQDSNILYSYGGRNSNNVDLRELQRTNEMEKEGESFEDIFKKTGWFRGIDNIWKYEIDDSKMTFNRRGHLSLKDNQDYRRYEELSEQVDKILNKQWEGLNALYAIMIICQ</sequence>
<protein>
    <recommendedName>
        <fullName evidence="5">Phage MuF C-terminal domain-containing protein</fullName>
    </recommendedName>
</protein>